<dbReference type="EMBL" id="AODF01000008">
    <property type="protein sequence ID" value="EUJ33019.1"/>
    <property type="molecule type" value="Genomic_DNA"/>
</dbReference>
<dbReference type="Proteomes" id="UP000019249">
    <property type="component" value="Unassembled WGS sequence"/>
</dbReference>
<comment type="caution">
    <text evidence="1">The sequence shown here is derived from an EMBL/GenBank/DDBJ whole genome shotgun (WGS) entry which is preliminary data.</text>
</comment>
<evidence type="ECO:0000313" key="1">
    <source>
        <dbReference type="EMBL" id="EUJ33019.1"/>
    </source>
</evidence>
<reference evidence="1 2" key="1">
    <citation type="journal article" date="2014" name="Int. J. Syst. Evol. Microbiol.">
        <title>Listeria floridensis sp. nov., Listeria aquatica sp. nov., Listeria cornellensis sp. nov., Listeria riparia sp. nov. and Listeria grandensis sp. nov., from agricultural and natural environments.</title>
        <authorList>
            <person name="den Bakker H.C."/>
            <person name="Warchocki S."/>
            <person name="Wright E.M."/>
            <person name="Allred A.F."/>
            <person name="Ahlstrom C."/>
            <person name="Manuel C.S."/>
            <person name="Stasiewicz M.J."/>
            <person name="Burrell A."/>
            <person name="Roof S."/>
            <person name="Strawn L."/>
            <person name="Fortes E.D."/>
            <person name="Nightingale K.K."/>
            <person name="Kephart D."/>
            <person name="Wiedmann M."/>
        </authorList>
    </citation>
    <scope>NUCLEOTIDE SEQUENCE [LARGE SCALE GENOMIC DNA]</scope>
    <source>
        <strain evidence="1 2">FSL S10-1187</strain>
    </source>
</reference>
<evidence type="ECO:0000313" key="2">
    <source>
        <dbReference type="Proteomes" id="UP000019249"/>
    </source>
</evidence>
<organism evidence="1 2">
    <name type="scientific">Listeria floridensis FSL S10-1187</name>
    <dbReference type="NCBI Taxonomy" id="1265817"/>
    <lineage>
        <taxon>Bacteria</taxon>
        <taxon>Bacillati</taxon>
        <taxon>Bacillota</taxon>
        <taxon>Bacilli</taxon>
        <taxon>Bacillales</taxon>
        <taxon>Listeriaceae</taxon>
        <taxon>Listeria</taxon>
    </lineage>
</organism>
<accession>A0ABN0RGQ9</accession>
<proteinExistence type="predicted"/>
<sequence length="75" mass="9213">MKRRNGLWPNLKQKKQRDKRVREGFLNPEIKRSPFHELDLRTRQTKTKKDVLYQQKHKNHSFGDRKNGFLVNCFF</sequence>
<dbReference type="RefSeq" id="WP_036096815.1">
    <property type="nucleotide sequence ID" value="NZ_AODF01000008.1"/>
</dbReference>
<protein>
    <submittedName>
        <fullName evidence="1">Uncharacterized protein</fullName>
    </submittedName>
</protein>
<keyword evidence="2" id="KW-1185">Reference proteome</keyword>
<gene>
    <name evidence="1" type="ORF">MFLO_05410</name>
</gene>
<name>A0ABN0RGQ9_9LIST</name>